<proteinExistence type="predicted"/>
<feature type="non-terminal residue" evidence="1">
    <location>
        <position position="1"/>
    </location>
</feature>
<dbReference type="Gene3D" id="2.40.160.50">
    <property type="entry name" value="membrane protein fhac: a member of the omp85/tpsb transporter family"/>
    <property type="match status" value="1"/>
</dbReference>
<name>A0A7Y2E772_UNCEI</name>
<evidence type="ECO:0000313" key="1">
    <source>
        <dbReference type="EMBL" id="NNF06468.1"/>
    </source>
</evidence>
<sequence length="287" mass="32362">SNTAQEFNDILGRLSFGATYFDLSQRINRGFSGFHFAGDFIDELGFRYFERRTGASVIASYPYSKYSRIESSLGLLYSKREADSFRPAREGLLAVNYLTLVRDTSLWSLTGPIDGARYNLTLGLTTNVEKVELENVVAMVDLRRYFRTSLRTAYAVRVQGRISQGSLPQRFILGGSWDLRGYPRRSLVGTRSVLLNQEWRFPLLYGVALGLPFGTIGFPPIEGAIFLDAAQAWEEGEPPDSVDGSFGLGMRTNLGGFLVLRLDLSRRTDFERIQKNTEVDFFVGFNY</sequence>
<evidence type="ECO:0000313" key="2">
    <source>
        <dbReference type="Proteomes" id="UP000547674"/>
    </source>
</evidence>
<evidence type="ECO:0008006" key="3">
    <source>
        <dbReference type="Google" id="ProtNLM"/>
    </source>
</evidence>
<protein>
    <recommendedName>
        <fullName evidence="3">Bacterial surface antigen (D15) domain-containing protein</fullName>
    </recommendedName>
</protein>
<reference evidence="1 2" key="1">
    <citation type="submission" date="2020-03" db="EMBL/GenBank/DDBJ databases">
        <title>Metabolic flexibility allows generalist bacteria to become dominant in a frequently disturbed ecosystem.</title>
        <authorList>
            <person name="Chen Y.-J."/>
            <person name="Leung P.M."/>
            <person name="Bay S.K."/>
            <person name="Hugenholtz P."/>
            <person name="Kessler A.J."/>
            <person name="Shelley G."/>
            <person name="Waite D.W."/>
            <person name="Cook P.L."/>
            <person name="Greening C."/>
        </authorList>
    </citation>
    <scope>NUCLEOTIDE SEQUENCE [LARGE SCALE GENOMIC DNA]</scope>
    <source>
        <strain evidence="1">SS_bin_28</strain>
    </source>
</reference>
<dbReference type="EMBL" id="JABDJR010000264">
    <property type="protein sequence ID" value="NNF06468.1"/>
    <property type="molecule type" value="Genomic_DNA"/>
</dbReference>
<gene>
    <name evidence="1" type="ORF">HKN21_06885</name>
</gene>
<dbReference type="AlphaFoldDB" id="A0A7Y2E772"/>
<accession>A0A7Y2E772</accession>
<organism evidence="1 2">
    <name type="scientific">Eiseniibacteriota bacterium</name>
    <dbReference type="NCBI Taxonomy" id="2212470"/>
    <lineage>
        <taxon>Bacteria</taxon>
        <taxon>Candidatus Eiseniibacteriota</taxon>
    </lineage>
</organism>
<dbReference type="Proteomes" id="UP000547674">
    <property type="component" value="Unassembled WGS sequence"/>
</dbReference>
<comment type="caution">
    <text evidence="1">The sequence shown here is derived from an EMBL/GenBank/DDBJ whole genome shotgun (WGS) entry which is preliminary data.</text>
</comment>